<organism evidence="1 2">
    <name type="scientific">Cytobacillus gottheilii</name>
    <dbReference type="NCBI Taxonomy" id="859144"/>
    <lineage>
        <taxon>Bacteria</taxon>
        <taxon>Bacillati</taxon>
        <taxon>Bacillota</taxon>
        <taxon>Bacilli</taxon>
        <taxon>Bacillales</taxon>
        <taxon>Bacillaceae</taxon>
        <taxon>Cytobacillus</taxon>
    </lineage>
</organism>
<sequence>MIITSLHVGDQPDLDLTWSENGWANEFPRIIDTFTKVQDGEKGNPEVAKLTFTGSDAAATLNIDFGYTNVDVEVEAGDSNITVANKAFEKISTQAIFGYLPSNNGDGSITFTSYFNNNMGDMTVEVKVKE</sequence>
<accession>A0ABX8FA96</accession>
<dbReference type="Proteomes" id="UP000679247">
    <property type="component" value="Chromosome"/>
</dbReference>
<name>A0ABX8FA96_9BACI</name>
<evidence type="ECO:0000313" key="2">
    <source>
        <dbReference type="Proteomes" id="UP000679247"/>
    </source>
</evidence>
<dbReference type="EMBL" id="CP071709">
    <property type="protein sequence ID" value="QVY61308.1"/>
    <property type="molecule type" value="Genomic_DNA"/>
</dbReference>
<evidence type="ECO:0000313" key="1">
    <source>
        <dbReference type="EMBL" id="QVY61308.1"/>
    </source>
</evidence>
<reference evidence="1 2" key="1">
    <citation type="submission" date="2021-03" db="EMBL/GenBank/DDBJ databases">
        <title>The first data on the complete genome of the tetrodotoxin-producing bacterium.</title>
        <authorList>
            <person name="Melnikova D.I."/>
            <person name="Nijland R."/>
            <person name="Magarlamov T.Y."/>
        </authorList>
    </citation>
    <scope>NUCLEOTIDE SEQUENCE [LARGE SCALE GENOMIC DNA]</scope>
    <source>
        <strain evidence="1 2">1839</strain>
    </source>
</reference>
<dbReference type="RefSeq" id="WP_214476394.1">
    <property type="nucleotide sequence ID" value="NZ_CP071709.1"/>
</dbReference>
<keyword evidence="2" id="KW-1185">Reference proteome</keyword>
<proteinExistence type="predicted"/>
<protein>
    <submittedName>
        <fullName evidence="1">Uncharacterized protein</fullName>
    </submittedName>
</protein>
<gene>
    <name evidence="1" type="ORF">J1899_20565</name>
</gene>